<proteinExistence type="predicted"/>
<dbReference type="EMBL" id="CADCVR010000001">
    <property type="protein sequence ID" value="CAA9470541.1"/>
    <property type="molecule type" value="Genomic_DNA"/>
</dbReference>
<organism evidence="2">
    <name type="scientific">uncultured Solirubrobacteraceae bacterium</name>
    <dbReference type="NCBI Taxonomy" id="1162706"/>
    <lineage>
        <taxon>Bacteria</taxon>
        <taxon>Bacillati</taxon>
        <taxon>Actinomycetota</taxon>
        <taxon>Thermoleophilia</taxon>
        <taxon>Solirubrobacterales</taxon>
        <taxon>Solirubrobacteraceae</taxon>
        <taxon>environmental samples</taxon>
    </lineage>
</organism>
<sequence length="215" mass="21961">MAPTLRSLLLVLAVVVAAVALRPATRPAEGGVASAAFAAPTAGSRTQGVIFDGVSPGDRQAVLAAVAGAQPDARRLMNKVGGLVTVRVGPAGGGAAGSTQPTRRGYDVVLDLALVSRTLGRRGIERLVFHEFGHVVDFALVPDATLAALDAGIPRGYGCEQGRLGACADREERFAESFAKWAADDIGVNLSVGYKVPPPALSLATWAAPLTQLAG</sequence>
<gene>
    <name evidence="2" type="ORF">AVDCRST_MAG53-1250</name>
</gene>
<name>A0A6J4RCU2_9ACTN</name>
<keyword evidence="1" id="KW-0732">Signal</keyword>
<evidence type="ECO:0000313" key="2">
    <source>
        <dbReference type="EMBL" id="CAA9470541.1"/>
    </source>
</evidence>
<feature type="signal peptide" evidence="1">
    <location>
        <begin position="1"/>
        <end position="28"/>
    </location>
</feature>
<accession>A0A6J4RCU2</accession>
<reference evidence="2" key="1">
    <citation type="submission" date="2020-02" db="EMBL/GenBank/DDBJ databases">
        <authorList>
            <person name="Meier V. D."/>
        </authorList>
    </citation>
    <scope>NUCLEOTIDE SEQUENCE</scope>
    <source>
        <strain evidence="2">AVDCRST_MAG53</strain>
    </source>
</reference>
<evidence type="ECO:0000256" key="1">
    <source>
        <dbReference type="SAM" id="SignalP"/>
    </source>
</evidence>
<dbReference type="AlphaFoldDB" id="A0A6J4RCU2"/>
<feature type="chain" id="PRO_5038590516" evidence="1">
    <location>
        <begin position="29"/>
        <end position="215"/>
    </location>
</feature>
<protein>
    <submittedName>
        <fullName evidence="2">Uncharacterized protein</fullName>
    </submittedName>
</protein>